<dbReference type="RefSeq" id="WP_184652652.1">
    <property type="nucleotide sequence ID" value="NZ_JACHFR010000002.1"/>
</dbReference>
<dbReference type="KEGG" id="trc:DYE49_10590"/>
<dbReference type="InterPro" id="IPR002523">
    <property type="entry name" value="MgTranspt_CorA/ZnTranspt_ZntB"/>
</dbReference>
<gene>
    <name evidence="8" type="ORF">DYE49_10590</name>
    <name evidence="7" type="ORF">HNP77_001608</name>
</gene>
<dbReference type="Pfam" id="PF01544">
    <property type="entry name" value="CorA"/>
    <property type="match status" value="1"/>
</dbReference>
<feature type="transmembrane region" description="Helical" evidence="6">
    <location>
        <begin position="292"/>
        <end position="313"/>
    </location>
</feature>
<evidence type="ECO:0000256" key="1">
    <source>
        <dbReference type="ARBA" id="ARBA00004141"/>
    </source>
</evidence>
<dbReference type="GO" id="GO:0016020">
    <property type="term" value="C:membrane"/>
    <property type="evidence" value="ECO:0007669"/>
    <property type="project" value="UniProtKB-SubCell"/>
</dbReference>
<proteinExistence type="inferred from homology"/>
<reference evidence="8 10" key="1">
    <citation type="submission" date="2018-08" db="EMBL/GenBank/DDBJ databases">
        <title>The first complete genome of Treponema rectale (CHPAT), a commensal spirochete of the bovine rectum.</title>
        <authorList>
            <person name="Staton G.J."/>
            <person name="Clegg S.R."/>
            <person name="Carter S.D."/>
            <person name="Radford A.D."/>
            <person name="Darby A."/>
            <person name="Hall N."/>
            <person name="Birtles R.J."/>
            <person name="Evans N.J."/>
        </authorList>
    </citation>
    <scope>NUCLEOTIDE SEQUENCE [LARGE SCALE GENOMIC DNA]</scope>
    <source>
        <strain evidence="8 10">CHPA</strain>
    </source>
</reference>
<keyword evidence="9" id="KW-1185">Reference proteome</keyword>
<organism evidence="7 9">
    <name type="scientific">Treponema rectale</name>
    <dbReference type="NCBI Taxonomy" id="744512"/>
    <lineage>
        <taxon>Bacteria</taxon>
        <taxon>Pseudomonadati</taxon>
        <taxon>Spirochaetota</taxon>
        <taxon>Spirochaetia</taxon>
        <taxon>Spirochaetales</taxon>
        <taxon>Treponemataceae</taxon>
        <taxon>Treponema</taxon>
    </lineage>
</organism>
<accession>A0A840S980</accession>
<dbReference type="CDD" id="cd12827">
    <property type="entry name" value="EcCorA_ZntB-like_u2"/>
    <property type="match status" value="1"/>
</dbReference>
<dbReference type="SUPFAM" id="SSF143865">
    <property type="entry name" value="CorA soluble domain-like"/>
    <property type="match status" value="1"/>
</dbReference>
<feature type="transmembrane region" description="Helical" evidence="6">
    <location>
        <begin position="261"/>
        <end position="280"/>
    </location>
</feature>
<comment type="similarity">
    <text evidence="2">Belongs to the CorA metal ion transporter (MIT) (TC 1.A.35) family.</text>
</comment>
<evidence type="ECO:0000313" key="10">
    <source>
        <dbReference type="Proteomes" id="UP000593591"/>
    </source>
</evidence>
<comment type="subcellular location">
    <subcellularLocation>
        <location evidence="1">Membrane</location>
        <topology evidence="1">Multi-pass membrane protein</topology>
    </subcellularLocation>
</comment>
<dbReference type="PANTHER" id="PTHR47891">
    <property type="entry name" value="TRANSPORTER-RELATED"/>
    <property type="match status" value="1"/>
</dbReference>
<dbReference type="SUPFAM" id="SSF144083">
    <property type="entry name" value="Magnesium transport protein CorA, transmembrane region"/>
    <property type="match status" value="1"/>
</dbReference>
<dbReference type="InterPro" id="IPR047199">
    <property type="entry name" value="CorA-like"/>
</dbReference>
<dbReference type="EMBL" id="CP031517">
    <property type="protein sequence ID" value="QOS40873.1"/>
    <property type="molecule type" value="Genomic_DNA"/>
</dbReference>
<sequence length="354" mass="41664">MITFWQQENGKLVQKDEEELNKEEKTWVDARSVTRDEIKLLEEKFNIDPENMLDILDPDELSRVEKNEDYNYNLTIIKLPVFNPSDDVSYFTAPLGIITTGQFFITICWTNCEVLKDFAANRIKDLSLNDFPAFTIRFMARADLMFLRYLKELNRRATTIQQEMLRSVQNRELIQLLNIQKSLVYFTTSLKTNQMLLEKMRKTKILKLDEEDQDWLDDVEIDNRQAMEMADTYTNIMSTMNDSFATVLSNNLNIVMKTMTAWNLVLMLPTLVTSFFGSNVPLPWGDGTGFKWTGAIAVFGISVLTSIWGWFFFMKRRINSFEEKARKVSMKQRRANRKQRRIIKKQDRLAEKNR</sequence>
<dbReference type="EMBL" id="JACHFR010000002">
    <property type="protein sequence ID" value="MBB5219239.1"/>
    <property type="molecule type" value="Genomic_DNA"/>
</dbReference>
<evidence type="ECO:0000256" key="3">
    <source>
        <dbReference type="ARBA" id="ARBA00022692"/>
    </source>
</evidence>
<evidence type="ECO:0000256" key="2">
    <source>
        <dbReference type="ARBA" id="ARBA00009765"/>
    </source>
</evidence>
<keyword evidence="3 6" id="KW-0812">Transmembrane</keyword>
<evidence type="ECO:0000256" key="4">
    <source>
        <dbReference type="ARBA" id="ARBA00022989"/>
    </source>
</evidence>
<dbReference type="Gene3D" id="3.30.460.20">
    <property type="entry name" value="CorA soluble domain-like"/>
    <property type="match status" value="1"/>
</dbReference>
<dbReference type="Proteomes" id="UP000578697">
    <property type="component" value="Unassembled WGS sequence"/>
</dbReference>
<evidence type="ECO:0000313" key="7">
    <source>
        <dbReference type="EMBL" id="MBB5219239.1"/>
    </source>
</evidence>
<dbReference type="PANTHER" id="PTHR47891:SF2">
    <property type="entry name" value="MAGNESIUM AND COBALT TRANSPORTER"/>
    <property type="match status" value="1"/>
</dbReference>
<evidence type="ECO:0000313" key="9">
    <source>
        <dbReference type="Proteomes" id="UP000578697"/>
    </source>
</evidence>
<dbReference type="InterPro" id="IPR045863">
    <property type="entry name" value="CorA_TM1_TM2"/>
</dbReference>
<dbReference type="Proteomes" id="UP000593591">
    <property type="component" value="Chromosome"/>
</dbReference>
<protein>
    <submittedName>
        <fullName evidence="7 8">Magnesium transporter</fullName>
    </submittedName>
</protein>
<evidence type="ECO:0000256" key="5">
    <source>
        <dbReference type="ARBA" id="ARBA00023136"/>
    </source>
</evidence>
<dbReference type="GO" id="GO:0046873">
    <property type="term" value="F:metal ion transmembrane transporter activity"/>
    <property type="evidence" value="ECO:0007669"/>
    <property type="project" value="InterPro"/>
</dbReference>
<dbReference type="InterPro" id="IPR045861">
    <property type="entry name" value="CorA_cytoplasmic_dom"/>
</dbReference>
<keyword evidence="5 6" id="KW-0472">Membrane</keyword>
<dbReference type="Gene3D" id="1.20.58.340">
    <property type="entry name" value="Magnesium transport protein CorA, transmembrane region"/>
    <property type="match status" value="1"/>
</dbReference>
<evidence type="ECO:0000313" key="8">
    <source>
        <dbReference type="EMBL" id="QOS40873.1"/>
    </source>
</evidence>
<keyword evidence="4 6" id="KW-1133">Transmembrane helix</keyword>
<reference evidence="7 9" key="2">
    <citation type="submission" date="2020-08" db="EMBL/GenBank/DDBJ databases">
        <title>Genomic Encyclopedia of Type Strains, Phase IV (KMG-IV): sequencing the most valuable type-strain genomes for metagenomic binning, comparative biology and taxonomic classification.</title>
        <authorList>
            <person name="Goeker M."/>
        </authorList>
    </citation>
    <scope>NUCLEOTIDE SEQUENCE [LARGE SCALE GENOMIC DNA]</scope>
    <source>
        <strain evidence="7 9">DSM 103679</strain>
    </source>
</reference>
<name>A0A840S980_9SPIR</name>
<dbReference type="AlphaFoldDB" id="A0A840S980"/>
<evidence type="ECO:0000256" key="6">
    <source>
        <dbReference type="SAM" id="Phobius"/>
    </source>
</evidence>